<proteinExistence type="inferred from homology"/>
<evidence type="ECO:0000256" key="1">
    <source>
        <dbReference type="ARBA" id="ARBA00022694"/>
    </source>
</evidence>
<evidence type="ECO:0000256" key="5">
    <source>
        <dbReference type="HAMAP-Rule" id="MF_01078"/>
    </source>
</evidence>
<evidence type="ECO:0000313" key="7">
    <source>
        <dbReference type="Proteomes" id="UP000032309"/>
    </source>
</evidence>
<keyword evidence="4 5" id="KW-0378">Hydrolase</keyword>
<dbReference type="NCBIfam" id="TIGR03875">
    <property type="entry name" value="RNA_lig_partner"/>
    <property type="match status" value="1"/>
</dbReference>
<organism evidence="6 7">
    <name type="scientific">Candidatus Brocadia sinica JPN1</name>
    <dbReference type="NCBI Taxonomy" id="1197129"/>
    <lineage>
        <taxon>Bacteria</taxon>
        <taxon>Pseudomonadati</taxon>
        <taxon>Planctomycetota</taxon>
        <taxon>Candidatus Brocadiia</taxon>
        <taxon>Candidatus Brocadiales</taxon>
        <taxon>Candidatus Brocadiaceae</taxon>
        <taxon>Candidatus Brocadia</taxon>
    </lineage>
</organism>
<dbReference type="SUPFAM" id="SSF88723">
    <property type="entry name" value="PIN domain-like"/>
    <property type="match status" value="1"/>
</dbReference>
<name>A0ABQ0JXV5_9BACT</name>
<comment type="catalytic activity">
    <reaction evidence="5">
        <text>Endonucleolytic cleavage of RNA, removing 5'-extranucleotides from tRNA precursor.</text>
        <dbReference type="EC" id="3.1.26.5"/>
    </reaction>
</comment>
<dbReference type="CDD" id="cd18691">
    <property type="entry name" value="PIN_VapC-like"/>
    <property type="match status" value="1"/>
</dbReference>
<keyword evidence="2 5" id="KW-0540">Nuclease</keyword>
<dbReference type="EC" id="3.1.26.5" evidence="5"/>
<comment type="function">
    <text evidence="5">RNA-free RNase P that catalyzes the removal of the 5'-leader sequence from pre-tRNA to produce the mature 5'-terminus.</text>
</comment>
<reference evidence="7" key="1">
    <citation type="journal article" date="2015" name="Genome Announc.">
        <title>Draft Genome Sequence of an Anaerobic Ammonium-Oxidizing Bacterium, "Candidatus Brocadia sinica".</title>
        <authorList>
            <person name="Oshiki M."/>
            <person name="Shinyako-Hata K."/>
            <person name="Satoh H."/>
            <person name="Okabe S."/>
        </authorList>
    </citation>
    <scope>NUCLEOTIDE SEQUENCE [LARGE SCALE GENOMIC DNA]</scope>
    <source>
        <strain evidence="7">JPN1</strain>
    </source>
</reference>
<keyword evidence="3 5" id="KW-0255">Endonuclease</keyword>
<dbReference type="HAMAP" id="MF_01078">
    <property type="entry name" value="RNA_free_RNase_P"/>
    <property type="match status" value="1"/>
</dbReference>
<evidence type="ECO:0000313" key="6">
    <source>
        <dbReference type="EMBL" id="GAN33590.1"/>
    </source>
</evidence>
<gene>
    <name evidence="6" type="ORF">BROSI_A2116</name>
</gene>
<dbReference type="InterPro" id="IPR029060">
    <property type="entry name" value="PIN-like_dom_sf"/>
</dbReference>
<keyword evidence="1 5" id="KW-0819">tRNA processing</keyword>
<dbReference type="RefSeq" id="WP_052563650.1">
    <property type="nucleotide sequence ID" value="NZ_BAFN01000001.1"/>
</dbReference>
<dbReference type="Pfam" id="PF08745">
    <property type="entry name" value="PIN_5"/>
    <property type="match status" value="1"/>
</dbReference>
<evidence type="ECO:0000256" key="4">
    <source>
        <dbReference type="ARBA" id="ARBA00022801"/>
    </source>
</evidence>
<dbReference type="PANTHER" id="PTHR41173:SF1">
    <property type="entry name" value="RNA-FREE RIBONUCLEASE P"/>
    <property type="match status" value="1"/>
</dbReference>
<accession>A0ABQ0JXV5</accession>
<dbReference type="Proteomes" id="UP000032309">
    <property type="component" value="Unassembled WGS sequence"/>
</dbReference>
<evidence type="ECO:0000256" key="2">
    <source>
        <dbReference type="ARBA" id="ARBA00022722"/>
    </source>
</evidence>
<dbReference type="InterPro" id="IPR014856">
    <property type="entry name" value="RNA_free_RNase_P"/>
</dbReference>
<keyword evidence="7" id="KW-1185">Reference proteome</keyword>
<evidence type="ECO:0000256" key="3">
    <source>
        <dbReference type="ARBA" id="ARBA00022759"/>
    </source>
</evidence>
<dbReference type="PANTHER" id="PTHR41173">
    <property type="entry name" value="UPF0278 PROTEIN TK1425"/>
    <property type="match status" value="1"/>
</dbReference>
<comment type="similarity">
    <text evidence="5">Belongs to the HARP family.</text>
</comment>
<comment type="caution">
    <text evidence="6">The sequence shown here is derived from an EMBL/GenBank/DDBJ whole genome shotgun (WGS) entry which is preliminary data.</text>
</comment>
<dbReference type="EMBL" id="BAFN01000001">
    <property type="protein sequence ID" value="GAN33590.1"/>
    <property type="molecule type" value="Genomic_DNA"/>
</dbReference>
<protein>
    <recommendedName>
        <fullName evidence="5">RNA-free ribonuclease P</fullName>
        <shortName evidence="5">RNA-free RNase P</shortName>
        <ecNumber evidence="5">3.1.26.5</ecNumber>
    </recommendedName>
    <alternativeName>
        <fullName evidence="5">Protein-only RNase P</fullName>
    </alternativeName>
</protein>
<sequence>MEKDIKRERIIIDTSIFTNPEVYQSFGASPTEALRTFLEIIGNLDGPAFYMPPTIYQELLNFVEIKDIPPDLQIRIIQKPPKRYELSVPAFLLYELIEDVRHRIDKGLRVAEEAIRKRINKGLKVAEEIERKRKSAHEKSVLLFPDVRMATEIPHRTESEALEAIAIADLRKKYRAALREGIIDSKEDVDLILLAKELDGILVTADTGIVKWADKLGIRYIDPRTLRGILDNLRK</sequence>